<dbReference type="Pfam" id="PF05170">
    <property type="entry name" value="AsmA"/>
    <property type="match status" value="1"/>
</dbReference>
<accession>A0ABV5HHF3</accession>
<evidence type="ECO:0000259" key="2">
    <source>
        <dbReference type="Pfam" id="PF05170"/>
    </source>
</evidence>
<name>A0ABV5HHF3_9VIBR</name>
<organism evidence="3 4">
    <name type="scientific">Vibrio olivae</name>
    <dbReference type="NCBI Taxonomy" id="1243002"/>
    <lineage>
        <taxon>Bacteria</taxon>
        <taxon>Pseudomonadati</taxon>
        <taxon>Pseudomonadota</taxon>
        <taxon>Gammaproteobacteria</taxon>
        <taxon>Vibrionales</taxon>
        <taxon>Vibrionaceae</taxon>
        <taxon>Vibrio</taxon>
    </lineage>
</organism>
<proteinExistence type="predicted"/>
<dbReference type="InterPro" id="IPR052894">
    <property type="entry name" value="AsmA-related"/>
</dbReference>
<protein>
    <submittedName>
        <fullName evidence="3">AsmA family protein</fullName>
    </submittedName>
</protein>
<comment type="caution">
    <text evidence="3">The sequence shown here is derived from an EMBL/GenBank/DDBJ whole genome shotgun (WGS) entry which is preliminary data.</text>
</comment>
<feature type="region of interest" description="Disordered" evidence="1">
    <location>
        <begin position="130"/>
        <end position="161"/>
    </location>
</feature>
<dbReference type="InterPro" id="IPR007844">
    <property type="entry name" value="AsmA"/>
</dbReference>
<dbReference type="Proteomes" id="UP001589645">
    <property type="component" value="Unassembled WGS sequence"/>
</dbReference>
<dbReference type="RefSeq" id="WP_390189161.1">
    <property type="nucleotide sequence ID" value="NZ_JBHMEP010000001.1"/>
</dbReference>
<dbReference type="EMBL" id="JBHMEP010000001">
    <property type="protein sequence ID" value="MFB9133650.1"/>
    <property type="molecule type" value="Genomic_DNA"/>
</dbReference>
<feature type="compositionally biased region" description="Polar residues" evidence="1">
    <location>
        <begin position="135"/>
        <end position="144"/>
    </location>
</feature>
<evidence type="ECO:0000313" key="4">
    <source>
        <dbReference type="Proteomes" id="UP001589645"/>
    </source>
</evidence>
<gene>
    <name evidence="3" type="ORF">ACFFUV_01545</name>
</gene>
<evidence type="ECO:0000313" key="3">
    <source>
        <dbReference type="EMBL" id="MFB9133650.1"/>
    </source>
</evidence>
<feature type="compositionally biased region" description="Low complexity" evidence="1">
    <location>
        <begin position="145"/>
        <end position="159"/>
    </location>
</feature>
<reference evidence="3 4" key="1">
    <citation type="submission" date="2024-09" db="EMBL/GenBank/DDBJ databases">
        <authorList>
            <person name="Sun Q."/>
            <person name="Mori K."/>
        </authorList>
    </citation>
    <scope>NUCLEOTIDE SEQUENCE [LARGE SCALE GENOMIC DNA]</scope>
    <source>
        <strain evidence="3 4">CECT 8064</strain>
    </source>
</reference>
<sequence length="711" mass="76678">MKKLLLFLAGLVVVVIIAITALVVLVNPNQFKPLIVKQAKQQTGLDLVIEGDISWQFFPSLGFELGKTELKNPQGFSQPNLFKVDAVGIDVSVMPLLSHQLEIGSISLDGAEFYVETLKDGRRNIDALSKAQNEEAASSQDTANSQPEESPAQASSSESNEPWTINLAGVDINNAMLEVDDKQAGSLTKLYNVSLNLSEFEFDSWTHAQFAAKGQINQQTFSAQGQADFKLAPGFKQYELRQVSVDAEYADESNHIDSAKLELESFAFDQDNVLSYAVTGRVADMALDLSGQGSVAVDSELTLAQVKTLTLKGDVEGSALPQSPMNLDMAADIRFDLQQNQLDLELNALKANDIALDGNANVTLGDIPKIRIDLHSPNLDVDSLLASQNEASQPASSSSAASGGDSGNSQSSASQSEPDLSALKTLDVQGKVSIDKLKASGAHLDNVITQFSVNKGVAKLNRLSANLYQGTVQASAELNVNKTPATYSIRSQVDNVKIQPLLVDVADKDILEGTGNITANLTGAGLVMDKIKQNLKGTVDIVFNDGAVHGINVAQLIRKNYARIKGKSIDDKQGVQKTDFSAVSSTLTLNQGKVSTNNLSMQSPLLRIHGQGSANYINETIDFLIDTSIVGTLEGQGGKDIDDLRDLTIPINISGSWTDLKYKLVFDDVLKEKAKKEIDRGLEKLDKKLDDKIKDEKTKEAVNNLLKGLFN</sequence>
<dbReference type="PANTHER" id="PTHR30441">
    <property type="entry name" value="DUF748 DOMAIN-CONTAINING PROTEIN"/>
    <property type="match status" value="1"/>
</dbReference>
<feature type="domain" description="AsmA" evidence="2">
    <location>
        <begin position="1"/>
        <end position="598"/>
    </location>
</feature>
<keyword evidence="4" id="KW-1185">Reference proteome</keyword>
<evidence type="ECO:0000256" key="1">
    <source>
        <dbReference type="SAM" id="MobiDB-lite"/>
    </source>
</evidence>
<dbReference type="PANTHER" id="PTHR30441:SF4">
    <property type="entry name" value="PROTEIN ASMA"/>
    <property type="match status" value="1"/>
</dbReference>
<feature type="region of interest" description="Disordered" evidence="1">
    <location>
        <begin position="388"/>
        <end position="419"/>
    </location>
</feature>